<name>A0A5B9QH40_9BACT</name>
<evidence type="ECO:0000256" key="1">
    <source>
        <dbReference type="SAM" id="MobiDB-lite"/>
    </source>
</evidence>
<evidence type="ECO:0000313" key="3">
    <source>
        <dbReference type="Proteomes" id="UP000325286"/>
    </source>
</evidence>
<organism evidence="2 3">
    <name type="scientific">Roseimaritima ulvae</name>
    <dbReference type="NCBI Taxonomy" id="980254"/>
    <lineage>
        <taxon>Bacteria</taxon>
        <taxon>Pseudomonadati</taxon>
        <taxon>Planctomycetota</taxon>
        <taxon>Planctomycetia</taxon>
        <taxon>Pirellulales</taxon>
        <taxon>Pirellulaceae</taxon>
        <taxon>Roseimaritima</taxon>
    </lineage>
</organism>
<dbReference type="Proteomes" id="UP000325286">
    <property type="component" value="Chromosome"/>
</dbReference>
<protein>
    <submittedName>
        <fullName evidence="2">Uncharacterized protein</fullName>
    </submittedName>
</protein>
<dbReference type="OrthoDB" id="8704060at2"/>
<accession>A0A5B9QH40</accession>
<gene>
    <name evidence="2" type="ORF">UC8_00870</name>
</gene>
<dbReference type="KEGG" id="rul:UC8_00870"/>
<reference evidence="2 3" key="1">
    <citation type="submission" date="2019-08" db="EMBL/GenBank/DDBJ databases">
        <title>Deep-cultivation of Planctomycetes and their phenomic and genomic characterization uncovers novel biology.</title>
        <authorList>
            <person name="Wiegand S."/>
            <person name="Jogler M."/>
            <person name="Boedeker C."/>
            <person name="Pinto D."/>
            <person name="Vollmers J."/>
            <person name="Rivas-Marin E."/>
            <person name="Kohn T."/>
            <person name="Peeters S.H."/>
            <person name="Heuer A."/>
            <person name="Rast P."/>
            <person name="Oberbeckmann S."/>
            <person name="Bunk B."/>
            <person name="Jeske O."/>
            <person name="Meyerdierks A."/>
            <person name="Storesund J.E."/>
            <person name="Kallscheuer N."/>
            <person name="Luecker S."/>
            <person name="Lage O.M."/>
            <person name="Pohl T."/>
            <person name="Merkel B.J."/>
            <person name="Hornburger P."/>
            <person name="Mueller R.-W."/>
            <person name="Bruemmer F."/>
            <person name="Labrenz M."/>
            <person name="Spormann A.M."/>
            <person name="Op den Camp H."/>
            <person name="Overmann J."/>
            <person name="Amann R."/>
            <person name="Jetten M.S.M."/>
            <person name="Mascher T."/>
            <person name="Medema M.H."/>
            <person name="Devos D.P."/>
            <person name="Kaster A.-K."/>
            <person name="Ovreas L."/>
            <person name="Rohde M."/>
            <person name="Galperin M.Y."/>
            <person name="Jogler C."/>
        </authorList>
    </citation>
    <scope>NUCLEOTIDE SEQUENCE [LARGE SCALE GENOMIC DNA]</scope>
    <source>
        <strain evidence="2 3">UC8</strain>
    </source>
</reference>
<proteinExistence type="predicted"/>
<sequence>MSLNEDAAMAYNPDDDEQPTAQRGSRASLAAAERQLSQRPGVNGMGMSKTPSGQDAIIVYVDNEQTRSSLPSDVEGTPVIGEVTGQIRAY</sequence>
<keyword evidence="3" id="KW-1185">Reference proteome</keyword>
<dbReference type="RefSeq" id="WP_068136165.1">
    <property type="nucleotide sequence ID" value="NZ_CP042914.1"/>
</dbReference>
<dbReference type="AlphaFoldDB" id="A0A5B9QH40"/>
<dbReference type="EMBL" id="CP042914">
    <property type="protein sequence ID" value="QEG38134.1"/>
    <property type="molecule type" value="Genomic_DNA"/>
</dbReference>
<feature type="region of interest" description="Disordered" evidence="1">
    <location>
        <begin position="1"/>
        <end position="53"/>
    </location>
</feature>
<evidence type="ECO:0000313" key="2">
    <source>
        <dbReference type="EMBL" id="QEG38134.1"/>
    </source>
</evidence>